<comment type="subcellular location">
    <subcellularLocation>
        <location evidence="1">Cytoplasm</location>
        <location evidence="1">Cytoskeleton</location>
        <location evidence="1">Microtubule organizing center</location>
        <location evidence="1">Centrosome</location>
        <location evidence="1">Centriole</location>
    </subcellularLocation>
    <subcellularLocation>
        <location evidence="3">Cytoplasm</location>
        <location evidence="3">Cytoskeleton</location>
        <location evidence="3">Spindle pole</location>
    </subcellularLocation>
    <subcellularLocation>
        <location evidence="2">Midbody</location>
    </subcellularLocation>
</comment>
<dbReference type="GO" id="GO:0005813">
    <property type="term" value="C:centrosome"/>
    <property type="evidence" value="ECO:0007669"/>
    <property type="project" value="TreeGrafter"/>
</dbReference>
<gene>
    <name evidence="11" type="ORF">C0J50_15294</name>
</gene>
<name>A0AAD5B109_SILAS</name>
<evidence type="ECO:0000256" key="9">
    <source>
        <dbReference type="SAM" id="MobiDB-lite"/>
    </source>
</evidence>
<sequence>MATGDVKGSLRKLQASLRSIKYPRDVDYQGLSKGDPSCCLPIMSYTFTSFSTAVAEHLVELGIELTGKNDLSFMESVYKQQFLQSGFAERKISLICDIIGFVLEKHKQLTKGTKPVGQMRRRQLSRSDSKSVESSPPRETQRTPGPKVSRLFMFFN</sequence>
<evidence type="ECO:0000256" key="6">
    <source>
        <dbReference type="ARBA" id="ARBA00023054"/>
    </source>
</evidence>
<dbReference type="PANTHER" id="PTHR31477:SF1">
    <property type="entry name" value="CENTROSOMAL PROTEIN OF 44 KDA"/>
    <property type="match status" value="1"/>
</dbReference>
<dbReference type="InterPro" id="IPR029157">
    <property type="entry name" value="CEP44_CC"/>
</dbReference>
<dbReference type="InterPro" id="IPR033603">
    <property type="entry name" value="CEP44"/>
</dbReference>
<evidence type="ECO:0000256" key="8">
    <source>
        <dbReference type="ARBA" id="ARBA00046235"/>
    </source>
</evidence>
<dbReference type="AlphaFoldDB" id="A0AAD5B109"/>
<dbReference type="GO" id="GO:0007099">
    <property type="term" value="P:centriole replication"/>
    <property type="evidence" value="ECO:0007669"/>
    <property type="project" value="TreeGrafter"/>
</dbReference>
<evidence type="ECO:0000256" key="5">
    <source>
        <dbReference type="ARBA" id="ARBA00022490"/>
    </source>
</evidence>
<dbReference type="GO" id="GO:0010457">
    <property type="term" value="P:centriole-centriole cohesion"/>
    <property type="evidence" value="ECO:0007669"/>
    <property type="project" value="TreeGrafter"/>
</dbReference>
<dbReference type="Pfam" id="PF15007">
    <property type="entry name" value="CEP44"/>
    <property type="match status" value="1"/>
</dbReference>
<evidence type="ECO:0000256" key="1">
    <source>
        <dbReference type="ARBA" id="ARBA00004114"/>
    </source>
</evidence>
<proteinExistence type="predicted"/>
<keyword evidence="5" id="KW-0963">Cytoplasm</keyword>
<dbReference type="PANTHER" id="PTHR31477">
    <property type="entry name" value="CENTROSOMAL PROTEIN OF 44 KDA"/>
    <property type="match status" value="1"/>
</dbReference>
<evidence type="ECO:0000256" key="7">
    <source>
        <dbReference type="ARBA" id="ARBA00023212"/>
    </source>
</evidence>
<comment type="caution">
    <text evidence="11">The sequence shown here is derived from an EMBL/GenBank/DDBJ whole genome shotgun (WGS) entry which is preliminary data.</text>
</comment>
<evidence type="ECO:0000313" key="12">
    <source>
        <dbReference type="Proteomes" id="UP001205998"/>
    </source>
</evidence>
<dbReference type="GO" id="GO:0005814">
    <property type="term" value="C:centriole"/>
    <property type="evidence" value="ECO:0007669"/>
    <property type="project" value="UniProtKB-SubCell"/>
</dbReference>
<reference evidence="11" key="1">
    <citation type="submission" date="2018-07" db="EMBL/GenBank/DDBJ databases">
        <title>Comparative genomics of catfishes provides insights into carnivory and benthic adaptation.</title>
        <authorList>
            <person name="Zhang Y."/>
            <person name="Wang D."/>
            <person name="Peng Z."/>
            <person name="Zheng S."/>
            <person name="Shao F."/>
            <person name="Tao W."/>
        </authorList>
    </citation>
    <scope>NUCLEOTIDE SEQUENCE</scope>
    <source>
        <strain evidence="11">Chongqing</strain>
    </source>
</reference>
<organism evidence="11 12">
    <name type="scientific">Silurus asotus</name>
    <name type="common">Amur catfish</name>
    <name type="synonym">Parasilurus asotus</name>
    <dbReference type="NCBI Taxonomy" id="30991"/>
    <lineage>
        <taxon>Eukaryota</taxon>
        <taxon>Metazoa</taxon>
        <taxon>Chordata</taxon>
        <taxon>Craniata</taxon>
        <taxon>Vertebrata</taxon>
        <taxon>Euteleostomi</taxon>
        <taxon>Actinopterygii</taxon>
        <taxon>Neopterygii</taxon>
        <taxon>Teleostei</taxon>
        <taxon>Ostariophysi</taxon>
        <taxon>Siluriformes</taxon>
        <taxon>Siluridae</taxon>
        <taxon>Silurus</taxon>
    </lineage>
</organism>
<keyword evidence="6" id="KW-0175">Coiled coil</keyword>
<evidence type="ECO:0000256" key="4">
    <source>
        <dbReference type="ARBA" id="ARBA00014053"/>
    </source>
</evidence>
<dbReference type="GO" id="GO:0030496">
    <property type="term" value="C:midbody"/>
    <property type="evidence" value="ECO:0007669"/>
    <property type="project" value="UniProtKB-SubCell"/>
</dbReference>
<evidence type="ECO:0000313" key="11">
    <source>
        <dbReference type="EMBL" id="KAI5625179.1"/>
    </source>
</evidence>
<feature type="domain" description="Centrosomal CEP44" evidence="10">
    <location>
        <begin position="5"/>
        <end position="111"/>
    </location>
</feature>
<feature type="region of interest" description="Disordered" evidence="9">
    <location>
        <begin position="112"/>
        <end position="148"/>
    </location>
</feature>
<evidence type="ECO:0000259" key="10">
    <source>
        <dbReference type="Pfam" id="PF15007"/>
    </source>
</evidence>
<dbReference type="EMBL" id="MU551567">
    <property type="protein sequence ID" value="KAI5625179.1"/>
    <property type="molecule type" value="Genomic_DNA"/>
</dbReference>
<dbReference type="Proteomes" id="UP001205998">
    <property type="component" value="Unassembled WGS sequence"/>
</dbReference>
<dbReference type="GO" id="GO:0000922">
    <property type="term" value="C:spindle pole"/>
    <property type="evidence" value="ECO:0007669"/>
    <property type="project" value="UniProtKB-SubCell"/>
</dbReference>
<comment type="function">
    <text evidence="8">Centriole-enriched microtubule-binding protein involved in centriole biogenesis. In collaboration with CEP295 and POC1B, is required for the centriole-to-centrosome conversion by ensuring the formation of bona fide centriole wall. Functions as a linker component that maintains centrosome cohesion. Associates with CROCC and regulates its stability and localization to the centrosome.</text>
</comment>
<keyword evidence="12" id="KW-1185">Reference proteome</keyword>
<evidence type="ECO:0000256" key="2">
    <source>
        <dbReference type="ARBA" id="ARBA00004214"/>
    </source>
</evidence>
<protein>
    <recommendedName>
        <fullName evidence="4">Centrosomal protein of 44 kDa</fullName>
    </recommendedName>
</protein>
<keyword evidence="7" id="KW-0206">Cytoskeleton</keyword>
<accession>A0AAD5B109</accession>
<evidence type="ECO:0000256" key="3">
    <source>
        <dbReference type="ARBA" id="ARBA00004647"/>
    </source>
</evidence>